<evidence type="ECO:0000256" key="2">
    <source>
        <dbReference type="ARBA" id="ARBA00004236"/>
    </source>
</evidence>
<evidence type="ECO:0000256" key="9">
    <source>
        <dbReference type="ARBA" id="ARBA00022670"/>
    </source>
</evidence>
<keyword evidence="31" id="KW-1185">Reference proteome</keyword>
<feature type="domain" description="Penicillin-binding protein transpeptidase" evidence="27">
    <location>
        <begin position="418"/>
        <end position="656"/>
    </location>
</feature>
<keyword evidence="26" id="KW-0812">Transmembrane</keyword>
<keyword evidence="17" id="KW-0511">Multifunctional enzyme</keyword>
<evidence type="ECO:0000256" key="7">
    <source>
        <dbReference type="ARBA" id="ARBA00022475"/>
    </source>
</evidence>
<feature type="transmembrane region" description="Helical" evidence="26">
    <location>
        <begin position="7"/>
        <end position="30"/>
    </location>
</feature>
<evidence type="ECO:0000256" key="16">
    <source>
        <dbReference type="ARBA" id="ARBA00023251"/>
    </source>
</evidence>
<dbReference type="GO" id="GO:0008360">
    <property type="term" value="P:regulation of cell shape"/>
    <property type="evidence" value="ECO:0007669"/>
    <property type="project" value="UniProtKB-UniRule"/>
</dbReference>
<dbReference type="OrthoDB" id="9766909at2"/>
<evidence type="ECO:0000256" key="15">
    <source>
        <dbReference type="ARBA" id="ARBA00023136"/>
    </source>
</evidence>
<dbReference type="InterPro" id="IPR036950">
    <property type="entry name" value="PBP_transglycosylase"/>
</dbReference>
<keyword evidence="13 23" id="KW-0133">Cell shape</keyword>
<keyword evidence="26" id="KW-1133">Transmembrane helix</keyword>
<dbReference type="Pfam" id="PF14814">
    <property type="entry name" value="UB2H"/>
    <property type="match status" value="1"/>
</dbReference>
<dbReference type="InterPro" id="IPR001264">
    <property type="entry name" value="Glyco_trans_51"/>
</dbReference>
<keyword evidence="14 23" id="KW-0573">Peptidoglycan synthesis</keyword>
<evidence type="ECO:0000313" key="31">
    <source>
        <dbReference type="Proteomes" id="UP000242317"/>
    </source>
</evidence>
<gene>
    <name evidence="30" type="ORF">SAMN05421749_101530</name>
</gene>
<evidence type="ECO:0000256" key="6">
    <source>
        <dbReference type="ARBA" id="ARBA00018637"/>
    </source>
</evidence>
<dbReference type="GO" id="GO:0046677">
    <property type="term" value="P:response to antibiotic"/>
    <property type="evidence" value="ECO:0007669"/>
    <property type="project" value="UniProtKB-UniRule"/>
</dbReference>
<sequence>MQKQRGLGFISLILLILFLVFCIGLGIYLVRLDNIVRDRFDGQRWDIPAKVYARPLELYSQADSSKTDILDELRLLGYKSANDYNDPGTFDNNGSQLFIHTRGFDFGDSKEPERVIELNFNGETISTIRTTQPSSTGILRLEPMVIGGIYPQHNEDRVLIKLKNVPAPLVDALIATEDRNFYEHHGVSIRGTARALLSNVTGGKRQGGSTLTQQLVKNFYLTPERTYKRKANEALMALLVELHYSKNDILEAYLNEVNLGQNGNYSINGYGLAAQYYFGQPLRELNTAKLAFLVGLVNGPSYYNPWRNPERARARRDVVLHNMLVTGKLSQKEYDAEVARPLGVLDKPGYTAMKYPDFMDIVRRQLKEEYQEQDLTNQGLRIFTTLDPLAQSRIQNTFEKTVARLSKSNPSKLKDLQGAVIVSHPENGEIVAAVGSTGEFTGFNRVLDAKRQVGSLLKPVIYMQALQSGRYTWASPIQDSEIVIRGAGLKDWKPKNYAGGEKGMVTMQTALAHSYNLSAVRLGWEAGLPTFINNLHRLGYQGEVPRYPSILLGAVNMSPMDILGIYQNFATGGYAYPTRSIRSVVNADGVLLERYGLKVQNTIDPSTAYLVNYGLQQVMSSGTGRSAYNTFSKDMGLAGKSGTTNDARDSWFAGYSGNYLAVVWLGEDNNKPIGLTGSSGALPVWINVMKQLKNTPNDMPQPDDISWQWIDSFEGLLSAQGCAGAVYVPLLRNTIPRQATTCGLPHYQVEPQYYEESYVDEFGNPIPDTGLSGEHPLNPQPNAQPAPMQNQNTMQPRTSTGNNSANRPNNSQNLNNPLNQNTPRSTQNYLRESDSERAPQQRGSTVISEGEYTIGSR</sequence>
<keyword evidence="9" id="KW-0645">Protease</keyword>
<dbReference type="Gene3D" id="1.10.3810.10">
    <property type="entry name" value="Biosynthetic peptidoglycan transglycosylase-like"/>
    <property type="match status" value="1"/>
</dbReference>
<evidence type="ECO:0000256" key="21">
    <source>
        <dbReference type="ARBA" id="ARBA00049902"/>
    </source>
</evidence>
<dbReference type="SUPFAM" id="SSF53955">
    <property type="entry name" value="Lysozyme-like"/>
    <property type="match status" value="1"/>
</dbReference>
<evidence type="ECO:0000256" key="11">
    <source>
        <dbReference type="ARBA" id="ARBA00022679"/>
    </source>
</evidence>
<dbReference type="FunFam" id="1.10.3810.10:FF:000001">
    <property type="entry name" value="Penicillin-binding protein 1A"/>
    <property type="match status" value="1"/>
</dbReference>
<dbReference type="PANTHER" id="PTHR32282:SF11">
    <property type="entry name" value="PENICILLIN-BINDING PROTEIN 1B"/>
    <property type="match status" value="1"/>
</dbReference>
<dbReference type="GO" id="GO:0009252">
    <property type="term" value="P:peptidoglycan biosynthetic process"/>
    <property type="evidence" value="ECO:0007669"/>
    <property type="project" value="UniProtKB-UniRule"/>
</dbReference>
<dbReference type="Pfam" id="PF00905">
    <property type="entry name" value="Transpeptidase"/>
    <property type="match status" value="1"/>
</dbReference>
<evidence type="ECO:0000259" key="28">
    <source>
        <dbReference type="Pfam" id="PF00912"/>
    </source>
</evidence>
<accession>A0A1G6GXF9</accession>
<evidence type="ECO:0000259" key="29">
    <source>
        <dbReference type="Pfam" id="PF14814"/>
    </source>
</evidence>
<dbReference type="PIRSF" id="PIRSF002799">
    <property type="entry name" value="PBP_1b"/>
    <property type="match status" value="1"/>
</dbReference>
<evidence type="ECO:0000256" key="19">
    <source>
        <dbReference type="ARBA" id="ARBA00032454"/>
    </source>
</evidence>
<feature type="active site" description="Proton donor; for transglycosylase activity" evidence="24">
    <location>
        <position position="177"/>
    </location>
</feature>
<dbReference type="InterPro" id="IPR012338">
    <property type="entry name" value="Beta-lactam/transpept-like"/>
</dbReference>
<keyword evidence="16" id="KW-0046">Antibiotic resistance</keyword>
<dbReference type="InterPro" id="IPR028166">
    <property type="entry name" value="UB2H"/>
</dbReference>
<keyword evidence="18 23" id="KW-0961">Cell wall biogenesis/degradation</keyword>
<dbReference type="GO" id="GO:0030288">
    <property type="term" value="C:outer membrane-bounded periplasmic space"/>
    <property type="evidence" value="ECO:0007669"/>
    <property type="project" value="TreeGrafter"/>
</dbReference>
<dbReference type="Pfam" id="PF00912">
    <property type="entry name" value="Transgly"/>
    <property type="match status" value="1"/>
</dbReference>
<proteinExistence type="inferred from homology"/>
<evidence type="ECO:0000256" key="22">
    <source>
        <dbReference type="NCBIfam" id="TIGR02071"/>
    </source>
</evidence>
<evidence type="ECO:0000259" key="27">
    <source>
        <dbReference type="Pfam" id="PF00905"/>
    </source>
</evidence>
<dbReference type="InterPro" id="IPR011813">
    <property type="entry name" value="PBP_1b"/>
</dbReference>
<dbReference type="GO" id="GO:0008955">
    <property type="term" value="F:peptidoglycan glycosyltransferase activity"/>
    <property type="evidence" value="ECO:0007669"/>
    <property type="project" value="UniProtKB-UniRule"/>
</dbReference>
<evidence type="ECO:0000256" key="1">
    <source>
        <dbReference type="ARBA" id="ARBA00002624"/>
    </source>
</evidence>
<protein>
    <recommendedName>
        <fullName evidence="6 22">Penicillin-binding protein 1B</fullName>
        <shortName evidence="23">PBP-1b</shortName>
        <shortName evidence="23">PBP1b</shortName>
    </recommendedName>
    <alternativeName>
        <fullName evidence="19 23">Murein polymerase</fullName>
    </alternativeName>
</protein>
<dbReference type="AlphaFoldDB" id="A0A1G6GXF9"/>
<evidence type="ECO:0000256" key="14">
    <source>
        <dbReference type="ARBA" id="ARBA00022984"/>
    </source>
</evidence>
<evidence type="ECO:0000256" key="8">
    <source>
        <dbReference type="ARBA" id="ARBA00022645"/>
    </source>
</evidence>
<keyword evidence="11 23" id="KW-0808">Transferase</keyword>
<feature type="active site" description="Acyl-ester intermediate; for transpeptidase activity" evidence="24">
    <location>
        <position position="455"/>
    </location>
</feature>
<dbReference type="GO" id="GO:0006508">
    <property type="term" value="P:proteolysis"/>
    <property type="evidence" value="ECO:0007669"/>
    <property type="project" value="UniProtKB-KW"/>
</dbReference>
<comment type="catalytic activity">
    <reaction evidence="20">
        <text>Preferential cleavage: (Ac)2-L-Lys-D-Ala-|-D-Ala. Also transpeptidation of peptidyl-alanyl moieties that are N-acyl substituents of D-alanine.</text>
        <dbReference type="EC" id="3.4.16.4"/>
    </reaction>
</comment>
<dbReference type="UniPathway" id="UPA00219"/>
<keyword evidence="7" id="KW-1003">Cell membrane</keyword>
<evidence type="ECO:0000256" key="12">
    <source>
        <dbReference type="ARBA" id="ARBA00022801"/>
    </source>
</evidence>
<evidence type="ECO:0000256" key="17">
    <source>
        <dbReference type="ARBA" id="ARBA00023268"/>
    </source>
</evidence>
<comment type="similarity">
    <text evidence="5 23">In the N-terminal section; belongs to the glycosyltransferase 51 family.</text>
</comment>
<evidence type="ECO:0000256" key="24">
    <source>
        <dbReference type="PIRSR" id="PIRSR002799-1"/>
    </source>
</evidence>
<comment type="pathway">
    <text evidence="3 23">Cell wall biogenesis; peptidoglycan biosynthesis.</text>
</comment>
<name>A0A1G6GXF9_9GAMM</name>
<comment type="similarity">
    <text evidence="4 23">In the C-terminal section; belongs to the transpeptidase family.</text>
</comment>
<feature type="compositionally biased region" description="Low complexity" evidence="25">
    <location>
        <begin position="802"/>
        <end position="821"/>
    </location>
</feature>
<dbReference type="Gene3D" id="3.40.710.10">
    <property type="entry name" value="DD-peptidase/beta-lactamase superfamily"/>
    <property type="match status" value="1"/>
</dbReference>
<dbReference type="GO" id="GO:0009002">
    <property type="term" value="F:serine-type D-Ala-D-Ala carboxypeptidase activity"/>
    <property type="evidence" value="ECO:0007669"/>
    <property type="project" value="UniProtKB-EC"/>
</dbReference>
<evidence type="ECO:0000256" key="18">
    <source>
        <dbReference type="ARBA" id="ARBA00023316"/>
    </source>
</evidence>
<organism evidence="30 31">
    <name type="scientific">Acinetobacter marinus</name>
    <dbReference type="NCBI Taxonomy" id="281375"/>
    <lineage>
        <taxon>Bacteria</taxon>
        <taxon>Pseudomonadati</taxon>
        <taxon>Pseudomonadota</taxon>
        <taxon>Gammaproteobacteria</taxon>
        <taxon>Moraxellales</taxon>
        <taxon>Moraxellaceae</taxon>
        <taxon>Acinetobacter</taxon>
    </lineage>
</organism>
<comment type="function">
    <text evidence="1 23">Cell wall formation. Synthesis of cross-linked peptidoglycan from the lipid intermediates. The enzyme has a penicillin-insensitive transglycosylase N-terminal domain (formation of linear glycan strands) and a penicillin-sensitive transpeptidase C-terminal domain (cross-linking of the peptide subunits).</text>
</comment>
<evidence type="ECO:0000256" key="23">
    <source>
        <dbReference type="PIRNR" id="PIRNR002799"/>
    </source>
</evidence>
<keyword evidence="12" id="KW-0378">Hydrolase</keyword>
<dbReference type="InterPro" id="IPR050396">
    <property type="entry name" value="Glycosyltr_51/Transpeptidase"/>
</dbReference>
<dbReference type="InterPro" id="IPR001460">
    <property type="entry name" value="PCN-bd_Tpept"/>
</dbReference>
<evidence type="ECO:0000256" key="25">
    <source>
        <dbReference type="SAM" id="MobiDB-lite"/>
    </source>
</evidence>
<evidence type="ECO:0000256" key="10">
    <source>
        <dbReference type="ARBA" id="ARBA00022676"/>
    </source>
</evidence>
<comment type="catalytic activity">
    <reaction evidence="21">
        <text>[GlcNAc-(1-&gt;4)-Mur2Ac(oyl-L-Ala-gamma-D-Glu-L-Lys-D-Ala-D-Ala)](n)-di-trans,octa-cis-undecaprenyl diphosphate + beta-D-GlcNAc-(1-&gt;4)-Mur2Ac(oyl-L-Ala-gamma-D-Glu-L-Lys-D-Ala-D-Ala)-di-trans,octa-cis-undecaprenyl diphosphate = [GlcNAc-(1-&gt;4)-Mur2Ac(oyl-L-Ala-gamma-D-Glu-L-Lys-D-Ala-D-Ala)](n+1)-di-trans,octa-cis-undecaprenyl diphosphate + di-trans,octa-cis-undecaprenyl diphosphate + H(+)</text>
        <dbReference type="Rhea" id="RHEA:23708"/>
        <dbReference type="Rhea" id="RHEA-COMP:9602"/>
        <dbReference type="Rhea" id="RHEA-COMP:9603"/>
        <dbReference type="ChEBI" id="CHEBI:15378"/>
        <dbReference type="ChEBI" id="CHEBI:58405"/>
        <dbReference type="ChEBI" id="CHEBI:60033"/>
        <dbReference type="ChEBI" id="CHEBI:78435"/>
        <dbReference type="EC" id="2.4.99.28"/>
    </reaction>
</comment>
<evidence type="ECO:0000256" key="13">
    <source>
        <dbReference type="ARBA" id="ARBA00022960"/>
    </source>
</evidence>
<keyword evidence="15 26" id="KW-0472">Membrane</keyword>
<dbReference type="Gene3D" id="3.30.2060.10">
    <property type="entry name" value="Penicillin-binding protein 1b domain"/>
    <property type="match status" value="1"/>
</dbReference>
<dbReference type="PANTHER" id="PTHR32282">
    <property type="entry name" value="BINDING PROTEIN TRANSPEPTIDASE, PUTATIVE-RELATED"/>
    <property type="match status" value="1"/>
</dbReference>
<evidence type="ECO:0000256" key="26">
    <source>
        <dbReference type="SAM" id="Phobius"/>
    </source>
</evidence>
<evidence type="ECO:0000256" key="20">
    <source>
        <dbReference type="ARBA" id="ARBA00034000"/>
    </source>
</evidence>
<keyword evidence="8" id="KW-0121">Carboxypeptidase</keyword>
<evidence type="ECO:0000313" key="30">
    <source>
        <dbReference type="EMBL" id="SDB86578.1"/>
    </source>
</evidence>
<comment type="subcellular location">
    <subcellularLocation>
        <location evidence="2">Cell membrane</location>
    </subcellularLocation>
</comment>
<evidence type="ECO:0000256" key="4">
    <source>
        <dbReference type="ARBA" id="ARBA00007090"/>
    </source>
</evidence>
<dbReference type="EMBL" id="FMYK01000001">
    <property type="protein sequence ID" value="SDB86578.1"/>
    <property type="molecule type" value="Genomic_DNA"/>
</dbReference>
<dbReference type="SUPFAM" id="SSF56601">
    <property type="entry name" value="beta-lactamase/transpeptidase-like"/>
    <property type="match status" value="1"/>
</dbReference>
<keyword evidence="10 23" id="KW-0328">Glycosyltransferase</keyword>
<feature type="domain" description="Bifunctional transglycosylase second" evidence="29">
    <location>
        <begin position="58"/>
        <end position="141"/>
    </location>
</feature>
<evidence type="ECO:0000256" key="3">
    <source>
        <dbReference type="ARBA" id="ARBA00004752"/>
    </source>
</evidence>
<dbReference type="NCBIfam" id="TIGR02071">
    <property type="entry name" value="PBP_1b"/>
    <property type="match status" value="1"/>
</dbReference>
<dbReference type="GO" id="GO:0009274">
    <property type="term" value="C:peptidoglycan-based cell wall"/>
    <property type="evidence" value="ECO:0007669"/>
    <property type="project" value="UniProtKB-UniRule"/>
</dbReference>
<dbReference type="GO" id="GO:0071555">
    <property type="term" value="P:cell wall organization"/>
    <property type="evidence" value="ECO:0007669"/>
    <property type="project" value="UniProtKB-UniRule"/>
</dbReference>
<dbReference type="GO" id="GO:0008658">
    <property type="term" value="F:penicillin binding"/>
    <property type="evidence" value="ECO:0007669"/>
    <property type="project" value="UniProtKB-UniRule"/>
</dbReference>
<dbReference type="GO" id="GO:0005886">
    <property type="term" value="C:plasma membrane"/>
    <property type="evidence" value="ECO:0007669"/>
    <property type="project" value="UniProtKB-SubCell"/>
</dbReference>
<feature type="domain" description="Glycosyl transferase family 51" evidence="28">
    <location>
        <begin position="152"/>
        <end position="323"/>
    </location>
</feature>
<dbReference type="Proteomes" id="UP000242317">
    <property type="component" value="Unassembled WGS sequence"/>
</dbReference>
<evidence type="ECO:0000256" key="5">
    <source>
        <dbReference type="ARBA" id="ARBA00007739"/>
    </source>
</evidence>
<feature type="region of interest" description="Disordered" evidence="25">
    <location>
        <begin position="760"/>
        <end position="857"/>
    </location>
</feature>
<dbReference type="InterPro" id="IPR023346">
    <property type="entry name" value="Lysozyme-like_dom_sf"/>
</dbReference>
<reference evidence="31" key="1">
    <citation type="submission" date="2016-09" db="EMBL/GenBank/DDBJ databases">
        <authorList>
            <person name="Varghese N."/>
            <person name="Submissions S."/>
        </authorList>
    </citation>
    <scope>NUCLEOTIDE SEQUENCE [LARGE SCALE GENOMIC DNA]</scope>
    <source>
        <strain evidence="31">ANC 3699</strain>
    </source>
</reference>